<dbReference type="SMART" id="SM00342">
    <property type="entry name" value="HTH_ARAC"/>
    <property type="match status" value="1"/>
</dbReference>
<keyword evidence="3" id="KW-0238">DNA-binding</keyword>
<accession>A0A7V8JN68</accession>
<keyword evidence="1" id="KW-0678">Repressor</keyword>
<dbReference type="Pfam" id="PF02311">
    <property type="entry name" value="AraC_binding"/>
    <property type="match status" value="1"/>
</dbReference>
<evidence type="ECO:0000256" key="2">
    <source>
        <dbReference type="ARBA" id="ARBA00023015"/>
    </source>
</evidence>
<dbReference type="InterPro" id="IPR003313">
    <property type="entry name" value="AraC-bd"/>
</dbReference>
<dbReference type="SUPFAM" id="SSF51182">
    <property type="entry name" value="RmlC-like cupins"/>
    <property type="match status" value="1"/>
</dbReference>
<dbReference type="FunFam" id="1.10.10.60:FF:000132">
    <property type="entry name" value="AraC family transcriptional regulator"/>
    <property type="match status" value="1"/>
</dbReference>
<dbReference type="EMBL" id="WNDS01000001">
    <property type="protein sequence ID" value="KAF1017140.1"/>
    <property type="molecule type" value="Genomic_DNA"/>
</dbReference>
<comment type="caution">
    <text evidence="6">The sequence shown here is derived from an EMBL/GenBank/DDBJ whole genome shotgun (WGS) entry which is preliminary data.</text>
</comment>
<dbReference type="SUPFAM" id="SSF46689">
    <property type="entry name" value="Homeodomain-like"/>
    <property type="match status" value="1"/>
</dbReference>
<dbReference type="Gene3D" id="1.10.10.60">
    <property type="entry name" value="Homeodomain-like"/>
    <property type="match status" value="1"/>
</dbReference>
<dbReference type="GO" id="GO:0043565">
    <property type="term" value="F:sequence-specific DNA binding"/>
    <property type="evidence" value="ECO:0007669"/>
    <property type="project" value="InterPro"/>
</dbReference>
<evidence type="ECO:0000256" key="3">
    <source>
        <dbReference type="ARBA" id="ARBA00023125"/>
    </source>
</evidence>
<reference evidence="7" key="1">
    <citation type="journal article" date="2020" name="MBio">
        <title>Horizontal gene transfer to a defensive symbiont with a reduced genome amongst a multipartite beetle microbiome.</title>
        <authorList>
            <person name="Waterworth S.C."/>
            <person name="Florez L.V."/>
            <person name="Rees E.R."/>
            <person name="Hertweck C."/>
            <person name="Kaltenpoth M."/>
            <person name="Kwan J.C."/>
        </authorList>
    </citation>
    <scope>NUCLEOTIDE SEQUENCE [LARGE SCALE GENOMIC DNA]</scope>
</reference>
<dbReference type="CDD" id="cd06124">
    <property type="entry name" value="cupin_NimR-like_N"/>
    <property type="match status" value="1"/>
</dbReference>
<keyword evidence="4" id="KW-0804">Transcription</keyword>
<sequence>MTIRSSLAQLWRHFDPDADGEPVVALRLEVDQSDDVELPTHQHRKGQLVVARHGAVTCRVPDGLWMVPPQHAVWIPGDMPHSNHGTHNARISYLFIEPGAAALPAACCTLEISPMLREMIEYLADLPRGVPLHGASLRVAGVLLEQLTLAPVARLHLPMSSHPTLRHMADALIRQPDDRATLADWAARLAIGERSLARLIRQHTGLTFGRWRQQFHLMLALRELAAGASVQGAAMELGYDSVTAFINMFKKALGKPPAQYFASLR</sequence>
<proteinExistence type="predicted"/>
<protein>
    <submittedName>
        <fullName evidence="6">HTH-type transcriptional regulator NimR</fullName>
    </submittedName>
</protein>
<dbReference type="PANTHER" id="PTHR11019:SF199">
    <property type="entry name" value="HTH-TYPE TRANSCRIPTIONAL REGULATOR NIMR"/>
    <property type="match status" value="1"/>
</dbReference>
<evidence type="ECO:0000313" key="6">
    <source>
        <dbReference type="EMBL" id="KAF1017140.1"/>
    </source>
</evidence>
<dbReference type="Pfam" id="PF12833">
    <property type="entry name" value="HTH_18"/>
    <property type="match status" value="1"/>
</dbReference>
<dbReference type="Proteomes" id="UP000487117">
    <property type="component" value="Unassembled WGS sequence"/>
</dbReference>
<dbReference type="InterPro" id="IPR009057">
    <property type="entry name" value="Homeodomain-like_sf"/>
</dbReference>
<evidence type="ECO:0000259" key="5">
    <source>
        <dbReference type="PROSITE" id="PS01124"/>
    </source>
</evidence>
<dbReference type="PROSITE" id="PS01124">
    <property type="entry name" value="HTH_ARAC_FAMILY_2"/>
    <property type="match status" value="1"/>
</dbReference>
<feature type="domain" description="HTH araC/xylS-type" evidence="5">
    <location>
        <begin position="166"/>
        <end position="263"/>
    </location>
</feature>
<dbReference type="PANTHER" id="PTHR11019">
    <property type="entry name" value="HTH-TYPE TRANSCRIPTIONAL REGULATOR NIMR"/>
    <property type="match status" value="1"/>
</dbReference>
<name>A0A7V8JN68_STEMA</name>
<keyword evidence="2" id="KW-0805">Transcription regulation</keyword>
<dbReference type="InterPro" id="IPR018060">
    <property type="entry name" value="HTH_AraC"/>
</dbReference>
<dbReference type="InterPro" id="IPR011051">
    <property type="entry name" value="RmlC_Cupin_sf"/>
</dbReference>
<organism evidence="6 7">
    <name type="scientific">Stenotrophomonas maltophilia</name>
    <name type="common">Pseudomonas maltophilia</name>
    <name type="synonym">Xanthomonas maltophilia</name>
    <dbReference type="NCBI Taxonomy" id="40324"/>
    <lineage>
        <taxon>Bacteria</taxon>
        <taxon>Pseudomonadati</taxon>
        <taxon>Pseudomonadota</taxon>
        <taxon>Gammaproteobacteria</taxon>
        <taxon>Lysobacterales</taxon>
        <taxon>Lysobacteraceae</taxon>
        <taxon>Stenotrophomonas</taxon>
        <taxon>Stenotrophomonas maltophilia group</taxon>
    </lineage>
</organism>
<dbReference type="GO" id="GO:0003700">
    <property type="term" value="F:DNA-binding transcription factor activity"/>
    <property type="evidence" value="ECO:0007669"/>
    <property type="project" value="InterPro"/>
</dbReference>
<evidence type="ECO:0000313" key="7">
    <source>
        <dbReference type="Proteomes" id="UP000487117"/>
    </source>
</evidence>
<evidence type="ECO:0000256" key="4">
    <source>
        <dbReference type="ARBA" id="ARBA00023163"/>
    </source>
</evidence>
<gene>
    <name evidence="6" type="primary">nimR_2</name>
    <name evidence="6" type="ORF">GAK31_00399</name>
</gene>
<dbReference type="AlphaFoldDB" id="A0A7V8JN68"/>
<evidence type="ECO:0000256" key="1">
    <source>
        <dbReference type="ARBA" id="ARBA00022491"/>
    </source>
</evidence>